<dbReference type="KEGG" id="cfer:D4Z93_09490"/>
<dbReference type="Proteomes" id="UP000266301">
    <property type="component" value="Chromosome"/>
</dbReference>
<reference evidence="2 3" key="1">
    <citation type="journal article" date="2019" name="Int. J. Syst. Evol. Microbiol.">
        <title>Clostridium fermenticellae sp. nov., isolated from the mud in a fermentation cellar for the production of the Chinese liquor, baijiu.</title>
        <authorList>
            <person name="Xu P.X."/>
            <person name="Chai L.J."/>
            <person name="Qiu T."/>
            <person name="Zhang X.J."/>
            <person name="Lu Z.M."/>
            <person name="Xiao C."/>
            <person name="Wang S.T."/>
            <person name="Shen C.H."/>
            <person name="Shi J.S."/>
            <person name="Xu Z.H."/>
        </authorList>
    </citation>
    <scope>NUCLEOTIDE SEQUENCE [LARGE SCALE GENOMIC DNA]</scope>
    <source>
        <strain evidence="2 3">JN500901</strain>
    </source>
</reference>
<dbReference type="OrthoDB" id="1708132at2"/>
<evidence type="ECO:0000313" key="2">
    <source>
        <dbReference type="EMBL" id="AYD40750.1"/>
    </source>
</evidence>
<protein>
    <submittedName>
        <fullName evidence="2">DUF3787 domain-containing protein</fullName>
    </submittedName>
</protein>
<proteinExistence type="predicted"/>
<dbReference type="AlphaFoldDB" id="A0A386H510"/>
<name>A0A386H510_9CLOT</name>
<gene>
    <name evidence="2" type="ORF">D4Z93_09490</name>
</gene>
<feature type="compositionally biased region" description="Basic and acidic residues" evidence="1">
    <location>
        <begin position="44"/>
        <end position="55"/>
    </location>
</feature>
<accession>A0A386H510</accession>
<organism evidence="2 3">
    <name type="scientific">Clostridium fermenticellae</name>
    <dbReference type="NCBI Taxonomy" id="2068654"/>
    <lineage>
        <taxon>Bacteria</taxon>
        <taxon>Bacillati</taxon>
        <taxon>Bacillota</taxon>
        <taxon>Clostridia</taxon>
        <taxon>Eubacteriales</taxon>
        <taxon>Clostridiaceae</taxon>
        <taxon>Clostridium</taxon>
    </lineage>
</organism>
<evidence type="ECO:0000313" key="3">
    <source>
        <dbReference type="Proteomes" id="UP000266301"/>
    </source>
</evidence>
<keyword evidence="3" id="KW-1185">Reference proteome</keyword>
<dbReference type="RefSeq" id="WP_119973007.1">
    <property type="nucleotide sequence ID" value="NZ_CP032416.1"/>
</dbReference>
<dbReference type="InterPro" id="IPR024209">
    <property type="entry name" value="CDIF630_02480-like"/>
</dbReference>
<dbReference type="EMBL" id="CP032416">
    <property type="protein sequence ID" value="AYD40750.1"/>
    <property type="molecule type" value="Genomic_DNA"/>
</dbReference>
<sequence>MKEDNIRNNFKKKPIEKHDTAPLGDVYKQEPDSKVSIPSELDVENAKDFVDSNEK</sequence>
<dbReference type="Pfam" id="PF12655">
    <property type="entry name" value="CDIF630_02480-like"/>
    <property type="match status" value="1"/>
</dbReference>
<feature type="region of interest" description="Disordered" evidence="1">
    <location>
        <begin position="1"/>
        <end position="55"/>
    </location>
</feature>
<evidence type="ECO:0000256" key="1">
    <source>
        <dbReference type="SAM" id="MobiDB-lite"/>
    </source>
</evidence>